<accession>A0ABT0KN07</accession>
<dbReference type="RefSeq" id="WP_248955350.1">
    <property type="nucleotide sequence ID" value="NZ_JAKIKU010000003.1"/>
</dbReference>
<reference evidence="6 7" key="1">
    <citation type="submission" date="2022-01" db="EMBL/GenBank/DDBJ databases">
        <title>Whole genome-based taxonomy of the Shewanellaceae.</title>
        <authorList>
            <person name="Martin-Rodriguez A.J."/>
        </authorList>
    </citation>
    <scope>NUCLEOTIDE SEQUENCE [LARGE SCALE GENOMIC DNA]</scope>
    <source>
        <strain evidence="6 7">DSM 24955</strain>
    </source>
</reference>
<protein>
    <submittedName>
        <fullName evidence="6">LysR family transcriptional regulator</fullName>
    </submittedName>
</protein>
<dbReference type="Pfam" id="PF00126">
    <property type="entry name" value="HTH_1"/>
    <property type="match status" value="1"/>
</dbReference>
<comment type="caution">
    <text evidence="6">The sequence shown here is derived from an EMBL/GenBank/DDBJ whole genome shotgun (WGS) entry which is preliminary data.</text>
</comment>
<dbReference type="SUPFAM" id="SSF53850">
    <property type="entry name" value="Periplasmic binding protein-like II"/>
    <property type="match status" value="1"/>
</dbReference>
<dbReference type="InterPro" id="IPR036390">
    <property type="entry name" value="WH_DNA-bd_sf"/>
</dbReference>
<comment type="similarity">
    <text evidence="1">Belongs to the LysR transcriptional regulatory family.</text>
</comment>
<gene>
    <name evidence="6" type="ORF">L2737_07825</name>
</gene>
<sequence length="283" mass="32195">MDTDLLKTYLEVYRTRHFGKAADNLFLTRSAVSFRVKQLENMLGVSLFNRERNNIQPTPAGERLLEHANAVLTAVERAKQDVSLSDSQLVQLSLGIGHNVWDSYLNKLMQPLCSGLQDVSLRTDVITTAVMSKQLSERTLDIALSFDPLRIDDIEITKLHRVNLILVADKPDLSVNDISQYQYVKVDWGTAFNIMHAQELAYFPMASLHTSSAQIAFDYLMSNGGSAFLPETMVEEKLLQSELFLVEGVEPMRRHIYAAHWINSERIDEIEQALLVLTHKIYR</sequence>
<dbReference type="Pfam" id="PF03466">
    <property type="entry name" value="LysR_substrate"/>
    <property type="match status" value="1"/>
</dbReference>
<dbReference type="Proteomes" id="UP001202134">
    <property type="component" value="Unassembled WGS sequence"/>
</dbReference>
<name>A0ABT0KN07_9GAMM</name>
<dbReference type="InterPro" id="IPR036388">
    <property type="entry name" value="WH-like_DNA-bd_sf"/>
</dbReference>
<proteinExistence type="inferred from homology"/>
<evidence type="ECO:0000256" key="2">
    <source>
        <dbReference type="ARBA" id="ARBA00023015"/>
    </source>
</evidence>
<dbReference type="SUPFAM" id="SSF46785">
    <property type="entry name" value="Winged helix' DNA-binding domain"/>
    <property type="match status" value="1"/>
</dbReference>
<evidence type="ECO:0000313" key="7">
    <source>
        <dbReference type="Proteomes" id="UP001202134"/>
    </source>
</evidence>
<dbReference type="PROSITE" id="PS50931">
    <property type="entry name" value="HTH_LYSR"/>
    <property type="match status" value="1"/>
</dbReference>
<evidence type="ECO:0000256" key="4">
    <source>
        <dbReference type="ARBA" id="ARBA00023163"/>
    </source>
</evidence>
<dbReference type="Gene3D" id="1.10.10.10">
    <property type="entry name" value="Winged helix-like DNA-binding domain superfamily/Winged helix DNA-binding domain"/>
    <property type="match status" value="1"/>
</dbReference>
<dbReference type="PRINTS" id="PR00039">
    <property type="entry name" value="HTHLYSR"/>
</dbReference>
<dbReference type="PANTHER" id="PTHR30126:SF21">
    <property type="entry name" value="TRANSCRIPTIONAL REGULATOR-RELATED"/>
    <property type="match status" value="1"/>
</dbReference>
<evidence type="ECO:0000259" key="5">
    <source>
        <dbReference type="PROSITE" id="PS50931"/>
    </source>
</evidence>
<dbReference type="CDD" id="cd05466">
    <property type="entry name" value="PBP2_LTTR_substrate"/>
    <property type="match status" value="1"/>
</dbReference>
<dbReference type="Gene3D" id="3.40.190.290">
    <property type="match status" value="1"/>
</dbReference>
<keyword evidence="7" id="KW-1185">Reference proteome</keyword>
<evidence type="ECO:0000256" key="3">
    <source>
        <dbReference type="ARBA" id="ARBA00023125"/>
    </source>
</evidence>
<dbReference type="PANTHER" id="PTHR30126">
    <property type="entry name" value="HTH-TYPE TRANSCRIPTIONAL REGULATOR"/>
    <property type="match status" value="1"/>
</dbReference>
<evidence type="ECO:0000313" key="6">
    <source>
        <dbReference type="EMBL" id="MCL1045235.1"/>
    </source>
</evidence>
<organism evidence="6 7">
    <name type="scientific">Shewanella electrodiphila</name>
    <dbReference type="NCBI Taxonomy" id="934143"/>
    <lineage>
        <taxon>Bacteria</taxon>
        <taxon>Pseudomonadati</taxon>
        <taxon>Pseudomonadota</taxon>
        <taxon>Gammaproteobacteria</taxon>
        <taxon>Alteromonadales</taxon>
        <taxon>Shewanellaceae</taxon>
        <taxon>Shewanella</taxon>
    </lineage>
</organism>
<keyword evidence="4" id="KW-0804">Transcription</keyword>
<keyword evidence="2" id="KW-0805">Transcription regulation</keyword>
<evidence type="ECO:0000256" key="1">
    <source>
        <dbReference type="ARBA" id="ARBA00009437"/>
    </source>
</evidence>
<dbReference type="EMBL" id="JAKIKU010000003">
    <property type="protein sequence ID" value="MCL1045235.1"/>
    <property type="molecule type" value="Genomic_DNA"/>
</dbReference>
<dbReference type="InterPro" id="IPR000847">
    <property type="entry name" value="LysR_HTH_N"/>
</dbReference>
<feature type="domain" description="HTH lysR-type" evidence="5">
    <location>
        <begin position="1"/>
        <end position="58"/>
    </location>
</feature>
<keyword evidence="3" id="KW-0238">DNA-binding</keyword>
<dbReference type="InterPro" id="IPR005119">
    <property type="entry name" value="LysR_subst-bd"/>
</dbReference>